<keyword evidence="1" id="KW-0812">Transmembrane</keyword>
<feature type="transmembrane region" description="Helical" evidence="1">
    <location>
        <begin position="30"/>
        <end position="48"/>
    </location>
</feature>
<dbReference type="Pfam" id="PF03729">
    <property type="entry name" value="DUF308"/>
    <property type="match status" value="2"/>
</dbReference>
<evidence type="ECO:0000313" key="2">
    <source>
        <dbReference type="EMBL" id="TDP93160.1"/>
    </source>
</evidence>
<feature type="transmembrane region" description="Helical" evidence="1">
    <location>
        <begin position="60"/>
        <end position="82"/>
    </location>
</feature>
<comment type="caution">
    <text evidence="2">The sequence shown here is derived from an EMBL/GenBank/DDBJ whole genome shotgun (WGS) entry which is preliminary data.</text>
</comment>
<feature type="transmembrane region" description="Helical" evidence="1">
    <location>
        <begin position="149"/>
        <end position="168"/>
    </location>
</feature>
<feature type="transmembrane region" description="Helical" evidence="1">
    <location>
        <begin position="118"/>
        <end position="142"/>
    </location>
</feature>
<dbReference type="RefSeq" id="WP_243736024.1">
    <property type="nucleotide sequence ID" value="NZ_CP080492.1"/>
</dbReference>
<dbReference type="PANTHER" id="PTHR34989:SF1">
    <property type="entry name" value="PROTEIN HDED"/>
    <property type="match status" value="1"/>
</dbReference>
<sequence length="201" mass="20741">MSTNTTENAPGGVAGSDAQVTTRLTDGIRTAFGVGGLIALVLGLLIIFNPAKSGAVAMQILAVVMAAYALVVGVVYLGSSIFSRSMGGWSRVGHILLGLLYIIGGIVMMLNIGAAGVVIALFLSITVGILWLFEGVMAFTVAGKSDNKVWTIIYGVVSVIAGLVLLFSPLLGAVTLWLLLGISMVVMGIVQVIRAFSVKSI</sequence>
<evidence type="ECO:0000313" key="3">
    <source>
        <dbReference type="Proteomes" id="UP000295601"/>
    </source>
</evidence>
<reference evidence="2 3" key="1">
    <citation type="submission" date="2019-03" db="EMBL/GenBank/DDBJ databases">
        <title>Genomic analyses of the natural microbiome of Caenorhabditis elegans.</title>
        <authorList>
            <person name="Samuel B."/>
        </authorList>
    </citation>
    <scope>NUCLEOTIDE SEQUENCE [LARGE SCALE GENOMIC DNA]</scope>
    <source>
        <strain evidence="2 3">JUb18</strain>
    </source>
</reference>
<gene>
    <name evidence="2" type="ORF">EDF62_1136</name>
</gene>
<feature type="transmembrane region" description="Helical" evidence="1">
    <location>
        <begin position="94"/>
        <end position="112"/>
    </location>
</feature>
<keyword evidence="1" id="KW-0472">Membrane</keyword>
<keyword evidence="3" id="KW-1185">Reference proteome</keyword>
<proteinExistence type="predicted"/>
<evidence type="ECO:0000256" key="1">
    <source>
        <dbReference type="SAM" id="Phobius"/>
    </source>
</evidence>
<accession>A0A4R6S110</accession>
<dbReference type="Proteomes" id="UP000295601">
    <property type="component" value="Unassembled WGS sequence"/>
</dbReference>
<keyword evidence="1" id="KW-1133">Transmembrane helix</keyword>
<name>A0A4R6S110_9MICO</name>
<dbReference type="GO" id="GO:0005886">
    <property type="term" value="C:plasma membrane"/>
    <property type="evidence" value="ECO:0007669"/>
    <property type="project" value="TreeGrafter"/>
</dbReference>
<protein>
    <submittedName>
        <fullName evidence="2">Uncharacterized membrane protein HdeD (DUF308 family)</fullName>
    </submittedName>
</protein>
<dbReference type="EMBL" id="SNYA01000003">
    <property type="protein sequence ID" value="TDP93160.1"/>
    <property type="molecule type" value="Genomic_DNA"/>
</dbReference>
<dbReference type="AlphaFoldDB" id="A0A4R6S110"/>
<dbReference type="InterPro" id="IPR005325">
    <property type="entry name" value="DUF308_memb"/>
</dbReference>
<organism evidence="2 3">
    <name type="scientific">Leucobacter luti</name>
    <dbReference type="NCBI Taxonomy" id="340320"/>
    <lineage>
        <taxon>Bacteria</taxon>
        <taxon>Bacillati</taxon>
        <taxon>Actinomycetota</taxon>
        <taxon>Actinomycetes</taxon>
        <taxon>Micrococcales</taxon>
        <taxon>Microbacteriaceae</taxon>
        <taxon>Leucobacter</taxon>
    </lineage>
</organism>
<feature type="transmembrane region" description="Helical" evidence="1">
    <location>
        <begin position="174"/>
        <end position="196"/>
    </location>
</feature>
<dbReference type="PANTHER" id="PTHR34989">
    <property type="entry name" value="PROTEIN HDED"/>
    <property type="match status" value="1"/>
</dbReference>
<dbReference type="InterPro" id="IPR052712">
    <property type="entry name" value="Acid_resist_chaperone_HdeD"/>
</dbReference>